<dbReference type="PRINTS" id="PR00625">
    <property type="entry name" value="JDOMAIN"/>
</dbReference>
<sequence>MDFGRDYYEILGLESKATSDDIKKAYRELAKKYHPDINRSSTSEELFKLISEAYEVLSDDAKRREYDLYRKLELGEEHGEAYTNGGTAATAGSSAPAMEVRRTPRRPIPNIERGQLLILSLIVPGYYHILAGEKKLGYMIFGTYFIFWALAFTLSLPIGFLALLVWIFSFYEAFSNTTNSAHRGD</sequence>
<dbReference type="InterPro" id="IPR036869">
    <property type="entry name" value="J_dom_sf"/>
</dbReference>
<name>D1Z059_METPS</name>
<dbReference type="AlphaFoldDB" id="D1Z059"/>
<dbReference type="RefSeq" id="WP_012900755.1">
    <property type="nucleotide sequence ID" value="NC_013665.1"/>
</dbReference>
<accession>D1Z059</accession>
<dbReference type="GO" id="GO:0005737">
    <property type="term" value="C:cytoplasm"/>
    <property type="evidence" value="ECO:0007669"/>
    <property type="project" value="TreeGrafter"/>
</dbReference>
<dbReference type="SUPFAM" id="SSF46565">
    <property type="entry name" value="Chaperone J-domain"/>
    <property type="match status" value="1"/>
</dbReference>
<evidence type="ECO:0000259" key="3">
    <source>
        <dbReference type="PROSITE" id="PS50076"/>
    </source>
</evidence>
<dbReference type="Pfam" id="PF00226">
    <property type="entry name" value="DnaJ"/>
    <property type="match status" value="1"/>
</dbReference>
<feature type="transmembrane region" description="Helical" evidence="2">
    <location>
        <begin position="141"/>
        <end position="168"/>
    </location>
</feature>
<dbReference type="GO" id="GO:0051082">
    <property type="term" value="F:unfolded protein binding"/>
    <property type="evidence" value="ECO:0007669"/>
    <property type="project" value="TreeGrafter"/>
</dbReference>
<dbReference type="PANTHER" id="PTHR43096:SF52">
    <property type="entry name" value="DNAJ HOMOLOG 1, MITOCHONDRIAL-RELATED"/>
    <property type="match status" value="1"/>
</dbReference>
<dbReference type="PANTHER" id="PTHR43096">
    <property type="entry name" value="DNAJ HOMOLOG 1, MITOCHONDRIAL-RELATED"/>
    <property type="match status" value="1"/>
</dbReference>
<keyword evidence="2" id="KW-1133">Transmembrane helix</keyword>
<dbReference type="eggNOG" id="arCOG03293">
    <property type="taxonomic scope" value="Archaea"/>
</dbReference>
<keyword evidence="2" id="KW-0812">Transmembrane</keyword>
<dbReference type="PROSITE" id="PS00636">
    <property type="entry name" value="DNAJ_1"/>
    <property type="match status" value="1"/>
</dbReference>
<reference evidence="4 5" key="2">
    <citation type="journal article" date="2008" name="Int. J. Syst. Evol. Microbiol.">
        <title>Methanocella paludicola gen. nov., sp. nov., a methane-producing archaeon, the first isolate of the lineage 'Rice Cluster I', and proposal of the new archaeal order Methanocellales ord. nov.</title>
        <authorList>
            <person name="Sakai S."/>
            <person name="Imachi H."/>
            <person name="Hanada S."/>
            <person name="Ohashi A."/>
            <person name="Harada H."/>
            <person name="Kamagata Y."/>
        </authorList>
    </citation>
    <scope>NUCLEOTIDE SEQUENCE [LARGE SCALE GENOMIC DNA]</scope>
    <source>
        <strain evidence="5">DSM 17711 / JCM 13418 / NBRC 101707 / SANAE</strain>
    </source>
</reference>
<dbReference type="Gene3D" id="1.10.287.110">
    <property type="entry name" value="DnaJ domain"/>
    <property type="match status" value="1"/>
</dbReference>
<dbReference type="Proteomes" id="UP000001882">
    <property type="component" value="Chromosome"/>
</dbReference>
<dbReference type="GeneID" id="77145251"/>
<evidence type="ECO:0000256" key="1">
    <source>
        <dbReference type="ARBA" id="ARBA00023186"/>
    </source>
</evidence>
<keyword evidence="2" id="KW-0472">Membrane</keyword>
<gene>
    <name evidence="4" type="ordered locus">MCP_2009</name>
</gene>
<keyword evidence="5" id="KW-1185">Reference proteome</keyword>
<evidence type="ECO:0000313" key="4">
    <source>
        <dbReference type="EMBL" id="BAI62081.1"/>
    </source>
</evidence>
<evidence type="ECO:0000256" key="2">
    <source>
        <dbReference type="SAM" id="Phobius"/>
    </source>
</evidence>
<dbReference type="SMART" id="SM00271">
    <property type="entry name" value="DnaJ"/>
    <property type="match status" value="1"/>
</dbReference>
<evidence type="ECO:0000313" key="5">
    <source>
        <dbReference type="Proteomes" id="UP000001882"/>
    </source>
</evidence>
<protein>
    <recommendedName>
        <fullName evidence="3">J domain-containing protein</fullName>
    </recommendedName>
</protein>
<organism evidence="4 5">
    <name type="scientific">Methanocella paludicola (strain DSM 17711 / JCM 13418 / NBRC 101707 / SANAE)</name>
    <dbReference type="NCBI Taxonomy" id="304371"/>
    <lineage>
        <taxon>Archaea</taxon>
        <taxon>Methanobacteriati</taxon>
        <taxon>Methanobacteriota</taxon>
        <taxon>Stenosarchaea group</taxon>
        <taxon>Methanomicrobia</taxon>
        <taxon>Methanocellales</taxon>
        <taxon>Methanocellaceae</taxon>
        <taxon>Methanocella</taxon>
    </lineage>
</organism>
<reference evidence="5" key="3">
    <citation type="journal article" date="2011" name="PLoS ONE">
        <title>Genome sequence of a mesophilic hydrogenotrophic methanogen Methanocella paludicola, the first cultivated representative of the order Methanocellales.</title>
        <authorList>
            <person name="Sakai S."/>
            <person name="Takaki Y."/>
            <person name="Shimamura S."/>
            <person name="Sekine M."/>
            <person name="Tajima T."/>
            <person name="Kosugi H."/>
            <person name="Ichikawa N."/>
            <person name="Tasumi E."/>
            <person name="Hiraki A.T."/>
            <person name="Shimizu A."/>
            <person name="Kato Y."/>
            <person name="Nishiko R."/>
            <person name="Mori K."/>
            <person name="Fujita N."/>
            <person name="Imachi H."/>
            <person name="Takai K."/>
        </authorList>
    </citation>
    <scope>NUCLEOTIDE SEQUENCE [LARGE SCALE GENOMIC DNA]</scope>
    <source>
        <strain evidence="5">DSM 17711 / JCM 13418 / NBRC 101707 / SANAE</strain>
    </source>
</reference>
<dbReference type="eggNOG" id="arCOG02846">
    <property type="taxonomic scope" value="Archaea"/>
</dbReference>
<dbReference type="STRING" id="304371.MCP_2009"/>
<dbReference type="InterPro" id="IPR018253">
    <property type="entry name" value="DnaJ_domain_CS"/>
</dbReference>
<reference evidence="4 5" key="1">
    <citation type="journal article" date="2007" name="Appl. Environ. Microbiol.">
        <title>Isolation of key methanogens for global methane emission from rice paddy fields: a novel isolate affiliated with the clone cluster rice cluster I.</title>
        <authorList>
            <person name="Sakai S."/>
            <person name="Imachi H."/>
            <person name="Sekiguchi Y."/>
            <person name="Ohashi A."/>
            <person name="Harada H."/>
            <person name="Kamagata Y."/>
        </authorList>
    </citation>
    <scope>NUCLEOTIDE SEQUENCE [LARGE SCALE GENOMIC DNA]</scope>
    <source>
        <strain evidence="5">DSM 17711 / JCM 13418 / NBRC 101707 / SANAE</strain>
    </source>
</reference>
<dbReference type="CDD" id="cd06257">
    <property type="entry name" value="DnaJ"/>
    <property type="match status" value="1"/>
</dbReference>
<keyword evidence="1" id="KW-0143">Chaperone</keyword>
<dbReference type="PROSITE" id="PS50076">
    <property type="entry name" value="DNAJ_2"/>
    <property type="match status" value="1"/>
</dbReference>
<dbReference type="GO" id="GO:0042026">
    <property type="term" value="P:protein refolding"/>
    <property type="evidence" value="ECO:0007669"/>
    <property type="project" value="TreeGrafter"/>
</dbReference>
<dbReference type="InParanoid" id="D1Z059"/>
<dbReference type="InterPro" id="IPR001623">
    <property type="entry name" value="DnaJ_domain"/>
</dbReference>
<feature type="domain" description="J" evidence="3">
    <location>
        <begin position="6"/>
        <end position="70"/>
    </location>
</feature>
<feature type="transmembrane region" description="Helical" evidence="2">
    <location>
        <begin position="111"/>
        <end position="129"/>
    </location>
</feature>
<dbReference type="KEGG" id="mpd:MCP_2009"/>
<dbReference type="EMBL" id="AP011532">
    <property type="protein sequence ID" value="BAI62081.1"/>
    <property type="molecule type" value="Genomic_DNA"/>
</dbReference>
<dbReference type="OrthoDB" id="11397at2157"/>
<proteinExistence type="predicted"/>